<organism evidence="2 3">
    <name type="scientific">Bilophila wadsworthia (strain 3_1_6)</name>
    <dbReference type="NCBI Taxonomy" id="563192"/>
    <lineage>
        <taxon>Bacteria</taxon>
        <taxon>Pseudomonadati</taxon>
        <taxon>Thermodesulfobacteriota</taxon>
        <taxon>Desulfovibrionia</taxon>
        <taxon>Desulfovibrionales</taxon>
        <taxon>Desulfovibrionaceae</taxon>
        <taxon>Bilophila</taxon>
    </lineage>
</organism>
<evidence type="ECO:0000313" key="2">
    <source>
        <dbReference type="EMBL" id="EPC05846.1"/>
    </source>
</evidence>
<comment type="caution">
    <text evidence="2">The sequence shown here is derived from an EMBL/GenBank/DDBJ whole genome shotgun (WGS) entry which is preliminary data.</text>
</comment>
<sequence length="295" mass="31183">MAKQRSMYGKDDLYVTDRSNPNATRVTDVQKWRTNQDDIRHLPGALPIQRLAIQDGSIGPSAAFIVVDTEGGAPADDLTAINPGDLHDGMEIELSSADSSRIVTIKNSTTFSGIRTIRGEDLVLGMSCSIRLKLISTESITYWQELPTAVKISDSVALEDSAIAASSLAAKTAYDRGSAGIAAAETAQASVVTLRSDVPAIAAKAAAPSQKYIDYAAPGNGVSFVAPETGYMNIRMENAPCSIYAGTIGIAISPPYDGANAEGFIPVEKGENVVCYYSGSMTRFRFVYANGNAPA</sequence>
<accession>S2KX25</accession>
<dbReference type="eggNOG" id="ENOG5031E00">
    <property type="taxonomic scope" value="Bacteria"/>
</dbReference>
<dbReference type="HOGENOM" id="CLU_942222_0_0_7"/>
<dbReference type="STRING" id="563192.HMPREF0179_05130"/>
<reference evidence="2 3" key="2">
    <citation type="submission" date="2013-04" db="EMBL/GenBank/DDBJ databases">
        <title>The Genome Sequence of Bilophila wadsworthia 3_1_6.</title>
        <authorList>
            <consortium name="The Broad Institute Genomics Platform"/>
            <person name="Earl A."/>
            <person name="Ward D."/>
            <person name="Feldgarden M."/>
            <person name="Gevers D."/>
            <person name="Sibley C."/>
            <person name="Strauss J."/>
            <person name="Allen-Vercoe E."/>
            <person name="Walker B."/>
            <person name="Young S."/>
            <person name="Zeng Q."/>
            <person name="Gargeya S."/>
            <person name="Fitzgerald M."/>
            <person name="Haas B."/>
            <person name="Abouelleil A."/>
            <person name="Allen A.W."/>
            <person name="Alvarado L."/>
            <person name="Arachchi H.M."/>
            <person name="Berlin A.M."/>
            <person name="Chapman S.B."/>
            <person name="Gainer-Dewar J."/>
            <person name="Goldberg J."/>
            <person name="Griggs A."/>
            <person name="Gujja S."/>
            <person name="Hansen M."/>
            <person name="Howarth C."/>
            <person name="Imamovic A."/>
            <person name="Ireland A."/>
            <person name="Larimer J."/>
            <person name="McCowan C."/>
            <person name="Murphy C."/>
            <person name="Pearson M."/>
            <person name="Poon T.W."/>
            <person name="Priest M."/>
            <person name="Roberts A."/>
            <person name="Saif S."/>
            <person name="Shea T."/>
            <person name="Sisk P."/>
            <person name="Sykes S."/>
            <person name="Wortman J."/>
            <person name="Nusbaum C."/>
            <person name="Birren B."/>
        </authorList>
    </citation>
    <scope>NUCLEOTIDE SEQUENCE [LARGE SCALE GENOMIC DNA]</scope>
    <source>
        <strain evidence="2 3">3_1_6</strain>
    </source>
</reference>
<dbReference type="Proteomes" id="UP000006034">
    <property type="component" value="Unassembled WGS sequence"/>
</dbReference>
<feature type="region of interest" description="Disordered" evidence="1">
    <location>
        <begin position="1"/>
        <end position="20"/>
    </location>
</feature>
<protein>
    <submittedName>
        <fullName evidence="2">Uncharacterized protein</fullName>
    </submittedName>
</protein>
<dbReference type="RefSeq" id="WP_016360495.1">
    <property type="nucleotide sequence ID" value="NZ_KE150238.1"/>
</dbReference>
<keyword evidence="3" id="KW-1185">Reference proteome</keyword>
<evidence type="ECO:0000313" key="3">
    <source>
        <dbReference type="Proteomes" id="UP000006034"/>
    </source>
</evidence>
<evidence type="ECO:0000256" key="1">
    <source>
        <dbReference type="SAM" id="MobiDB-lite"/>
    </source>
</evidence>
<dbReference type="AlphaFoldDB" id="S2KX25"/>
<proteinExistence type="predicted"/>
<gene>
    <name evidence="2" type="ORF">HMPREF0179_05130</name>
</gene>
<dbReference type="EMBL" id="ADCP02000001">
    <property type="protein sequence ID" value="EPC05846.1"/>
    <property type="molecule type" value="Genomic_DNA"/>
</dbReference>
<name>S2KX25_BILW3</name>
<dbReference type="GeneID" id="78087802"/>
<reference evidence="2 3" key="1">
    <citation type="submission" date="2010-10" db="EMBL/GenBank/DDBJ databases">
        <authorList>
            <consortium name="The Broad Institute Genome Sequencing Platform"/>
            <person name="Ward D."/>
            <person name="Earl A."/>
            <person name="Feldgarden M."/>
            <person name="Young S.K."/>
            <person name="Gargeya S."/>
            <person name="Zeng Q."/>
            <person name="Alvarado L."/>
            <person name="Berlin A."/>
            <person name="Bochicchio J."/>
            <person name="Chapman S.B."/>
            <person name="Chen Z."/>
            <person name="Freedman E."/>
            <person name="Gellesch M."/>
            <person name="Goldberg J."/>
            <person name="Griggs A."/>
            <person name="Gujja S."/>
            <person name="Heilman E."/>
            <person name="Heiman D."/>
            <person name="Howarth C."/>
            <person name="Mehta T."/>
            <person name="Neiman D."/>
            <person name="Pearson M."/>
            <person name="Roberts A."/>
            <person name="Saif S."/>
            <person name="Shea T."/>
            <person name="Shenoy N."/>
            <person name="Sisk P."/>
            <person name="Stolte C."/>
            <person name="Sykes S."/>
            <person name="White J."/>
            <person name="Yandava C."/>
            <person name="Allen-Vercoe E."/>
            <person name="Sibley C."/>
            <person name="Ambrose C.E."/>
            <person name="Strauss J."/>
            <person name="Daigneault M."/>
            <person name="Haas B."/>
            <person name="Nusbaum C."/>
            <person name="Birren B."/>
        </authorList>
    </citation>
    <scope>NUCLEOTIDE SEQUENCE [LARGE SCALE GENOMIC DNA]</scope>
    <source>
        <strain evidence="2 3">3_1_6</strain>
    </source>
</reference>